<feature type="compositionally biased region" description="Polar residues" evidence="1">
    <location>
        <begin position="17"/>
        <end position="26"/>
    </location>
</feature>
<accession>A0ABN9E770</accession>
<dbReference type="EMBL" id="CATNWA010015096">
    <property type="protein sequence ID" value="CAI9579466.1"/>
    <property type="molecule type" value="Genomic_DNA"/>
</dbReference>
<organism evidence="2 3">
    <name type="scientific">Staurois parvus</name>
    <dbReference type="NCBI Taxonomy" id="386267"/>
    <lineage>
        <taxon>Eukaryota</taxon>
        <taxon>Metazoa</taxon>
        <taxon>Chordata</taxon>
        <taxon>Craniata</taxon>
        <taxon>Vertebrata</taxon>
        <taxon>Euteleostomi</taxon>
        <taxon>Amphibia</taxon>
        <taxon>Batrachia</taxon>
        <taxon>Anura</taxon>
        <taxon>Neobatrachia</taxon>
        <taxon>Ranoidea</taxon>
        <taxon>Ranidae</taxon>
        <taxon>Staurois</taxon>
    </lineage>
</organism>
<evidence type="ECO:0000256" key="1">
    <source>
        <dbReference type="SAM" id="MobiDB-lite"/>
    </source>
</evidence>
<keyword evidence="3" id="KW-1185">Reference proteome</keyword>
<name>A0ABN9E770_9NEOB</name>
<comment type="caution">
    <text evidence="2">The sequence shown here is derived from an EMBL/GenBank/DDBJ whole genome shotgun (WGS) entry which is preliminary data.</text>
</comment>
<feature type="region of interest" description="Disordered" evidence="1">
    <location>
        <begin position="1"/>
        <end position="55"/>
    </location>
</feature>
<gene>
    <name evidence="2" type="ORF">SPARVUS_LOCUS9078863</name>
</gene>
<reference evidence="2" key="1">
    <citation type="submission" date="2023-05" db="EMBL/GenBank/DDBJ databases">
        <authorList>
            <person name="Stuckert A."/>
        </authorList>
    </citation>
    <scope>NUCLEOTIDE SEQUENCE</scope>
</reference>
<sequence length="55" mass="5867">MVGGHKPGIRTGEVSRGQDQTGSATRQEQEQERRNKIQGPGKTHTKAESAGLAIP</sequence>
<proteinExistence type="predicted"/>
<evidence type="ECO:0000313" key="3">
    <source>
        <dbReference type="Proteomes" id="UP001162483"/>
    </source>
</evidence>
<protein>
    <submittedName>
        <fullName evidence="2">Uncharacterized protein</fullName>
    </submittedName>
</protein>
<dbReference type="Proteomes" id="UP001162483">
    <property type="component" value="Unassembled WGS sequence"/>
</dbReference>
<evidence type="ECO:0000313" key="2">
    <source>
        <dbReference type="EMBL" id="CAI9579466.1"/>
    </source>
</evidence>